<feature type="transmembrane region" description="Helical" evidence="1">
    <location>
        <begin position="16"/>
        <end position="35"/>
    </location>
</feature>
<sequence>MLIVLFGNNAGFKNSMGMKTFVIAFILFPFSFFRINDDFNDLLFLEGTWKVENKETYETWKRGEGNTLKGNSYKIKEGKKIITEELLIKSLNNSMVYQARVLDQNNAQVIDFVWNKDVKDKYSFENLSHDFPKKVQYTKLNDSTLFVEVLGEDDKGFSFRMGRRK</sequence>
<keyword evidence="1" id="KW-0472">Membrane</keyword>
<organism evidence="3 4">
    <name type="scientific">Pedobacter steynii</name>
    <dbReference type="NCBI Taxonomy" id="430522"/>
    <lineage>
        <taxon>Bacteria</taxon>
        <taxon>Pseudomonadati</taxon>
        <taxon>Bacteroidota</taxon>
        <taxon>Sphingobacteriia</taxon>
        <taxon>Sphingobacteriales</taxon>
        <taxon>Sphingobacteriaceae</taxon>
        <taxon>Pedobacter</taxon>
    </lineage>
</organism>
<reference evidence="3 4" key="1">
    <citation type="submission" date="2016-08" db="EMBL/GenBank/DDBJ databases">
        <authorList>
            <person name="Seilhamer J.J."/>
        </authorList>
    </citation>
    <scope>NUCLEOTIDE SEQUENCE [LARGE SCALE GENOMIC DNA]</scope>
    <source>
        <strain evidence="3 4">DX4</strain>
    </source>
</reference>
<evidence type="ECO:0000256" key="1">
    <source>
        <dbReference type="SAM" id="Phobius"/>
    </source>
</evidence>
<name>A0A1D7QN73_9SPHI</name>
<dbReference type="EMBL" id="CP017141">
    <property type="protein sequence ID" value="AOM80115.1"/>
    <property type="molecule type" value="Genomic_DNA"/>
</dbReference>
<gene>
    <name evidence="3" type="ORF">BFS30_24900</name>
</gene>
<proteinExistence type="predicted"/>
<evidence type="ECO:0000313" key="3">
    <source>
        <dbReference type="EMBL" id="AOM80115.1"/>
    </source>
</evidence>
<keyword evidence="1" id="KW-0812">Transmembrane</keyword>
<dbReference type="AlphaFoldDB" id="A0A1D7QN73"/>
<keyword evidence="4" id="KW-1185">Reference proteome</keyword>
<evidence type="ECO:0000313" key="4">
    <source>
        <dbReference type="Proteomes" id="UP000094313"/>
    </source>
</evidence>
<protein>
    <recommendedName>
        <fullName evidence="2">DUF6265 domain-containing protein</fullName>
    </recommendedName>
</protein>
<dbReference type="Pfam" id="PF19780">
    <property type="entry name" value="DUF6265"/>
    <property type="match status" value="1"/>
</dbReference>
<feature type="domain" description="DUF6265" evidence="2">
    <location>
        <begin position="44"/>
        <end position="149"/>
    </location>
</feature>
<dbReference type="Proteomes" id="UP000094313">
    <property type="component" value="Chromosome"/>
</dbReference>
<evidence type="ECO:0000259" key="2">
    <source>
        <dbReference type="Pfam" id="PF19780"/>
    </source>
</evidence>
<keyword evidence="1" id="KW-1133">Transmembrane helix</keyword>
<accession>A0A1D7QN73</accession>
<dbReference type="InterPro" id="IPR046232">
    <property type="entry name" value="DUF6265"/>
</dbReference>
<dbReference type="KEGG" id="psty:BFS30_24900"/>